<evidence type="ECO:0000313" key="3">
    <source>
        <dbReference type="Proteomes" id="UP000008783"/>
    </source>
</evidence>
<dbReference type="Proteomes" id="UP000008783">
    <property type="component" value="Unassembled WGS sequence"/>
</dbReference>
<dbReference type="HOGENOM" id="CLU_2098049_0_0_1"/>
<dbReference type="KEGG" id="pgr:PGTG_02167"/>
<evidence type="ECO:0000313" key="2">
    <source>
        <dbReference type="EMBL" id="EFP76706.1"/>
    </source>
</evidence>
<reference key="1">
    <citation type="submission" date="2007-01" db="EMBL/GenBank/DDBJ databases">
        <title>The Genome Sequence of Puccinia graminis f. sp. tritici Strain CRL 75-36-700-3.</title>
        <authorList>
            <consortium name="The Broad Institute Genome Sequencing Platform"/>
            <person name="Birren B."/>
            <person name="Lander E."/>
            <person name="Galagan J."/>
            <person name="Nusbaum C."/>
            <person name="Devon K."/>
            <person name="Cuomo C."/>
            <person name="Jaffe D."/>
            <person name="Butler J."/>
            <person name="Alvarez P."/>
            <person name="Gnerre S."/>
            <person name="Grabherr M."/>
            <person name="Mauceli E."/>
            <person name="Brockman W."/>
            <person name="Young S."/>
            <person name="LaButti K."/>
            <person name="Sykes S."/>
            <person name="DeCaprio D."/>
            <person name="Crawford M."/>
            <person name="Koehrsen M."/>
            <person name="Engels R."/>
            <person name="Montgomery P."/>
            <person name="Pearson M."/>
            <person name="Howarth C."/>
            <person name="Larson L."/>
            <person name="White J."/>
            <person name="Zeng Q."/>
            <person name="Kodira C."/>
            <person name="Yandava C."/>
            <person name="Alvarado L."/>
            <person name="O'Leary S."/>
            <person name="Szabo L."/>
            <person name="Dean R."/>
            <person name="Schein J."/>
        </authorList>
    </citation>
    <scope>NUCLEOTIDE SEQUENCE</scope>
    <source>
        <strain>CRL 75-36-700-3</strain>
    </source>
</reference>
<sequence length="116" mass="13311">MAPSSTAPTTRSKDKEGKKEEKEVYNVDKDSVNVPKFNGDNYPIWVRKIRMHLRARELEEFIDTELKEDADEPTKTKANRVCNILSHGIDDSIFTSIITEENEKAPFAIWTAIKDI</sequence>
<keyword evidence="3" id="KW-1185">Reference proteome</keyword>
<proteinExistence type="predicted"/>
<gene>
    <name evidence="2" type="ORF">PGTG_02167</name>
</gene>
<reference evidence="3" key="2">
    <citation type="journal article" date="2011" name="Proc. Natl. Acad. Sci. U.S.A.">
        <title>Obligate biotrophy features unraveled by the genomic analysis of rust fungi.</title>
        <authorList>
            <person name="Duplessis S."/>
            <person name="Cuomo C.A."/>
            <person name="Lin Y.-C."/>
            <person name="Aerts A."/>
            <person name="Tisserant E."/>
            <person name="Veneault-Fourrey C."/>
            <person name="Joly D.L."/>
            <person name="Hacquard S."/>
            <person name="Amselem J."/>
            <person name="Cantarel B.L."/>
            <person name="Chiu R."/>
            <person name="Coutinho P.M."/>
            <person name="Feau N."/>
            <person name="Field M."/>
            <person name="Frey P."/>
            <person name="Gelhaye E."/>
            <person name="Goldberg J."/>
            <person name="Grabherr M.G."/>
            <person name="Kodira C.D."/>
            <person name="Kohler A."/>
            <person name="Kuees U."/>
            <person name="Lindquist E.A."/>
            <person name="Lucas S.M."/>
            <person name="Mago R."/>
            <person name="Mauceli E."/>
            <person name="Morin E."/>
            <person name="Murat C."/>
            <person name="Pangilinan J.L."/>
            <person name="Park R."/>
            <person name="Pearson M."/>
            <person name="Quesneville H."/>
            <person name="Rouhier N."/>
            <person name="Sakthikumar S."/>
            <person name="Salamov A.A."/>
            <person name="Schmutz J."/>
            <person name="Selles B."/>
            <person name="Shapiro H."/>
            <person name="Tanguay P."/>
            <person name="Tuskan G.A."/>
            <person name="Henrissat B."/>
            <person name="Van de Peer Y."/>
            <person name="Rouze P."/>
            <person name="Ellis J.G."/>
            <person name="Dodds P.N."/>
            <person name="Schein J.E."/>
            <person name="Zhong S."/>
            <person name="Hamelin R.C."/>
            <person name="Grigoriev I.V."/>
            <person name="Szabo L.J."/>
            <person name="Martin F."/>
        </authorList>
    </citation>
    <scope>NUCLEOTIDE SEQUENCE [LARGE SCALE GENOMIC DNA]</scope>
    <source>
        <strain evidence="3">CRL 75-36-700-3 / race SCCL</strain>
    </source>
</reference>
<dbReference type="VEuPathDB" id="FungiDB:PGTG_02167"/>
<protein>
    <submittedName>
        <fullName evidence="2">Uncharacterized protein</fullName>
    </submittedName>
</protein>
<feature type="compositionally biased region" description="Basic and acidic residues" evidence="1">
    <location>
        <begin position="11"/>
        <end position="24"/>
    </location>
</feature>
<evidence type="ECO:0000256" key="1">
    <source>
        <dbReference type="SAM" id="MobiDB-lite"/>
    </source>
</evidence>
<dbReference type="AlphaFoldDB" id="E3JXD1"/>
<dbReference type="RefSeq" id="XP_003321125.1">
    <property type="nucleotide sequence ID" value="XM_003321077.1"/>
</dbReference>
<accession>E3JXD1</accession>
<dbReference type="EMBL" id="DS178266">
    <property type="protein sequence ID" value="EFP76706.1"/>
    <property type="molecule type" value="Genomic_DNA"/>
</dbReference>
<name>E3JXD1_PUCGT</name>
<dbReference type="OrthoDB" id="1711498at2759"/>
<organism evidence="2 3">
    <name type="scientific">Puccinia graminis f. sp. tritici (strain CRL 75-36-700-3 / race SCCL)</name>
    <name type="common">Black stem rust fungus</name>
    <dbReference type="NCBI Taxonomy" id="418459"/>
    <lineage>
        <taxon>Eukaryota</taxon>
        <taxon>Fungi</taxon>
        <taxon>Dikarya</taxon>
        <taxon>Basidiomycota</taxon>
        <taxon>Pucciniomycotina</taxon>
        <taxon>Pucciniomycetes</taxon>
        <taxon>Pucciniales</taxon>
        <taxon>Pucciniaceae</taxon>
        <taxon>Puccinia</taxon>
    </lineage>
</organism>
<dbReference type="InParanoid" id="E3JXD1"/>
<feature type="region of interest" description="Disordered" evidence="1">
    <location>
        <begin position="1"/>
        <end position="24"/>
    </location>
</feature>
<dbReference type="GeneID" id="10528726"/>
<feature type="compositionally biased region" description="Polar residues" evidence="1">
    <location>
        <begin position="1"/>
        <end position="10"/>
    </location>
</feature>